<feature type="compositionally biased region" description="Low complexity" evidence="2">
    <location>
        <begin position="1"/>
        <end position="24"/>
    </location>
</feature>
<name>A0ABW2JW11_9ACTN</name>
<sequence>MTSEAHTAAAAPASTVTPGSAATPGSAEATASVALPLSAGRWAFDPLHSAVGFTIRHLGIAKVRGRFNDLDAALVIGDTLETSSVTATVALASIDTGNADRDAHVRASDLLDVEKRPTMSFRSTRLAGAGDDWTMEGELTIGDVTRPVVFDVEFGGLVDVPMDGSRHAGFEATGEIRRSEYGLDFAPGLLGEVVKIALDVQFVAP</sequence>
<dbReference type="PANTHER" id="PTHR34406:SF1">
    <property type="entry name" value="PROTEIN YCEI"/>
    <property type="match status" value="1"/>
</dbReference>
<feature type="region of interest" description="Disordered" evidence="2">
    <location>
        <begin position="1"/>
        <end position="25"/>
    </location>
</feature>
<evidence type="ECO:0000259" key="3">
    <source>
        <dbReference type="SMART" id="SM00867"/>
    </source>
</evidence>
<organism evidence="4 5">
    <name type="scientific">Streptomyces monticola</name>
    <dbReference type="NCBI Taxonomy" id="2666263"/>
    <lineage>
        <taxon>Bacteria</taxon>
        <taxon>Bacillati</taxon>
        <taxon>Actinomycetota</taxon>
        <taxon>Actinomycetes</taxon>
        <taxon>Kitasatosporales</taxon>
        <taxon>Streptomycetaceae</taxon>
        <taxon>Streptomyces</taxon>
    </lineage>
</organism>
<reference evidence="5" key="1">
    <citation type="journal article" date="2019" name="Int. J. Syst. Evol. Microbiol.">
        <title>The Global Catalogue of Microorganisms (GCM) 10K type strain sequencing project: providing services to taxonomists for standard genome sequencing and annotation.</title>
        <authorList>
            <consortium name="The Broad Institute Genomics Platform"/>
            <consortium name="The Broad Institute Genome Sequencing Center for Infectious Disease"/>
            <person name="Wu L."/>
            <person name="Ma J."/>
        </authorList>
    </citation>
    <scope>NUCLEOTIDE SEQUENCE [LARGE SCALE GENOMIC DNA]</scope>
    <source>
        <strain evidence="5">SYNS20</strain>
    </source>
</reference>
<dbReference type="SMART" id="SM00867">
    <property type="entry name" value="YceI"/>
    <property type="match status" value="1"/>
</dbReference>
<evidence type="ECO:0000256" key="1">
    <source>
        <dbReference type="ARBA" id="ARBA00008812"/>
    </source>
</evidence>
<gene>
    <name evidence="4" type="ORF">ACFQVC_36150</name>
</gene>
<dbReference type="RefSeq" id="WP_381838735.1">
    <property type="nucleotide sequence ID" value="NZ_JBHTCF010000023.1"/>
</dbReference>
<dbReference type="Pfam" id="PF04264">
    <property type="entry name" value="YceI"/>
    <property type="match status" value="1"/>
</dbReference>
<dbReference type="EMBL" id="JBHTCF010000023">
    <property type="protein sequence ID" value="MFC7309633.1"/>
    <property type="molecule type" value="Genomic_DNA"/>
</dbReference>
<dbReference type="InterPro" id="IPR007372">
    <property type="entry name" value="Lipid/polyisoprenoid-bd_YceI"/>
</dbReference>
<dbReference type="Gene3D" id="2.40.128.110">
    <property type="entry name" value="Lipid/polyisoprenoid-binding, YceI-like"/>
    <property type="match status" value="1"/>
</dbReference>
<keyword evidence="5" id="KW-1185">Reference proteome</keyword>
<accession>A0ABW2JW11</accession>
<evidence type="ECO:0000313" key="5">
    <source>
        <dbReference type="Proteomes" id="UP001596523"/>
    </source>
</evidence>
<proteinExistence type="inferred from homology"/>
<comment type="similarity">
    <text evidence="1">Belongs to the UPF0312 family.</text>
</comment>
<evidence type="ECO:0000313" key="4">
    <source>
        <dbReference type="EMBL" id="MFC7309633.1"/>
    </source>
</evidence>
<dbReference type="SUPFAM" id="SSF101874">
    <property type="entry name" value="YceI-like"/>
    <property type="match status" value="1"/>
</dbReference>
<dbReference type="PANTHER" id="PTHR34406">
    <property type="entry name" value="PROTEIN YCEI"/>
    <property type="match status" value="1"/>
</dbReference>
<dbReference type="InterPro" id="IPR036761">
    <property type="entry name" value="TTHA0802/YceI-like_sf"/>
</dbReference>
<evidence type="ECO:0000256" key="2">
    <source>
        <dbReference type="SAM" id="MobiDB-lite"/>
    </source>
</evidence>
<feature type="domain" description="Lipid/polyisoprenoid-binding YceI-like" evidence="3">
    <location>
        <begin position="41"/>
        <end position="203"/>
    </location>
</feature>
<protein>
    <submittedName>
        <fullName evidence="4">YceI family protein</fullName>
    </submittedName>
</protein>
<comment type="caution">
    <text evidence="4">The sequence shown here is derived from an EMBL/GenBank/DDBJ whole genome shotgun (WGS) entry which is preliminary data.</text>
</comment>
<dbReference type="Proteomes" id="UP001596523">
    <property type="component" value="Unassembled WGS sequence"/>
</dbReference>